<name>D3E469_METRM</name>
<keyword evidence="1" id="KW-1133">Transmembrane helix</keyword>
<dbReference type="Proteomes" id="UP000008680">
    <property type="component" value="Chromosome"/>
</dbReference>
<keyword evidence="1" id="KW-0812">Transmembrane</keyword>
<dbReference type="AlphaFoldDB" id="D3E469"/>
<dbReference type="EMBL" id="CP001719">
    <property type="protein sequence ID" value="ADC47330.1"/>
    <property type="molecule type" value="Genomic_DNA"/>
</dbReference>
<reference evidence="2 3" key="1">
    <citation type="journal article" date="2010" name="PLoS ONE">
        <title>The genome sequence of the rumen methanogen Methanobrevibacter ruminantium reveals new possibilities for controlling ruminant methane emissions.</title>
        <authorList>
            <person name="Leahy S.C."/>
            <person name="Kelly W.J."/>
            <person name="Altermann E."/>
            <person name="Ronimus R.S."/>
            <person name="Yeoman C.J."/>
            <person name="Pacheco D.M."/>
            <person name="Li D."/>
            <person name="Kong Z."/>
            <person name="McTavish S."/>
            <person name="Sang C."/>
            <person name="Lambie S.C."/>
            <person name="Janssen P.H."/>
            <person name="Dey D."/>
            <person name="Attwood G.T."/>
        </authorList>
    </citation>
    <scope>NUCLEOTIDE SEQUENCE [LARGE SCALE GENOMIC DNA]</scope>
    <source>
        <strain evidence="3">ATCC 35063 / DSM 1093 / JCM 13430 / OCM 146 / M1</strain>
    </source>
</reference>
<feature type="transmembrane region" description="Helical" evidence="1">
    <location>
        <begin position="210"/>
        <end position="233"/>
    </location>
</feature>
<organism evidence="2 3">
    <name type="scientific">Methanobrevibacter ruminantium (strain ATCC 35063 / DSM 1093 / JCM 13430 / OCM 146 / M1)</name>
    <name type="common">Methanobacterium ruminantium</name>
    <dbReference type="NCBI Taxonomy" id="634498"/>
    <lineage>
        <taxon>Archaea</taxon>
        <taxon>Methanobacteriati</taxon>
        <taxon>Methanobacteriota</taxon>
        <taxon>Methanomada group</taxon>
        <taxon>Methanobacteria</taxon>
        <taxon>Methanobacteriales</taxon>
        <taxon>Methanobacteriaceae</taxon>
        <taxon>Methanobrevibacter</taxon>
    </lineage>
</organism>
<dbReference type="Pfam" id="PF13197">
    <property type="entry name" value="DUF4013"/>
    <property type="match status" value="1"/>
</dbReference>
<dbReference type="GeneID" id="8771133"/>
<protein>
    <recommendedName>
        <fullName evidence="4">DUF4013 domain-containing protein</fullName>
    </recommendedName>
</protein>
<feature type="transmembrane region" description="Helical" evidence="1">
    <location>
        <begin position="51"/>
        <end position="72"/>
    </location>
</feature>
<dbReference type="InterPro" id="IPR025098">
    <property type="entry name" value="DUF4013"/>
</dbReference>
<feature type="transmembrane region" description="Helical" evidence="1">
    <location>
        <begin position="239"/>
        <end position="260"/>
    </location>
</feature>
<keyword evidence="3" id="KW-1185">Reference proteome</keyword>
<accession>D3E469</accession>
<evidence type="ECO:0000256" key="1">
    <source>
        <dbReference type="SAM" id="Phobius"/>
    </source>
</evidence>
<evidence type="ECO:0000313" key="2">
    <source>
        <dbReference type="EMBL" id="ADC47330.1"/>
    </source>
</evidence>
<keyword evidence="1" id="KW-0472">Membrane</keyword>
<dbReference type="eggNOG" id="arCOG02879">
    <property type="taxonomic scope" value="Archaea"/>
</dbReference>
<feature type="transmembrane region" description="Helical" evidence="1">
    <location>
        <begin position="156"/>
        <end position="182"/>
    </location>
</feature>
<feature type="transmembrane region" description="Helical" evidence="1">
    <location>
        <begin position="102"/>
        <end position="129"/>
    </location>
</feature>
<dbReference type="OrthoDB" id="82620at2157"/>
<dbReference type="PRINTS" id="PR00173">
    <property type="entry name" value="EDTRNSPORT"/>
</dbReference>
<evidence type="ECO:0000313" key="3">
    <source>
        <dbReference type="Proteomes" id="UP000008680"/>
    </source>
</evidence>
<feature type="transmembrane region" description="Helical" evidence="1">
    <location>
        <begin position="12"/>
        <end position="31"/>
    </location>
</feature>
<gene>
    <name evidence="2" type="ordered locus">mru_1480</name>
</gene>
<dbReference type="HOGENOM" id="CLU_079270_0_0_2"/>
<dbReference type="RefSeq" id="WP_012956279.1">
    <property type="nucleotide sequence ID" value="NC_013790.1"/>
</dbReference>
<evidence type="ECO:0008006" key="4">
    <source>
        <dbReference type="Google" id="ProtNLM"/>
    </source>
</evidence>
<proteinExistence type="predicted"/>
<dbReference type="KEGG" id="mru:mru_1480"/>
<dbReference type="PATRIC" id="fig|634498.28.peg.1484"/>
<sequence length="276" mass="30701">MGYLTDLFKEALVYPLSNIVTLIILGVLLTISKFPNVLSSFGVDVDFQLIIIFALISFVVSLFMDGYSLAVIKDAVDFNVSMPAFDIMKNFIDGVKVWVLKILYYIIPTIITIFVALLTGGVDAILNIFRFIGENQELLSNLNTPAELINAIPQEYIATFLTSLFITAIVAIILYIIFGLLYNIGLCRLAKYDSFNEGINFKAIINDIKAIGLGTYILWYIILFLIIFAISIVMGLIAAIPYIGIILLNLLFAPFIFLLVNRSLGLLYTKAEGYNG</sequence>